<feature type="domain" description="Mur ligase central" evidence="17">
    <location>
        <begin position="129"/>
        <end position="308"/>
    </location>
</feature>
<keyword evidence="8 14" id="KW-0067">ATP-binding</keyword>
<feature type="domain" description="Mur ligase N-terminal catalytic" evidence="15">
    <location>
        <begin position="23"/>
        <end position="123"/>
    </location>
</feature>
<feature type="binding site" evidence="14">
    <location>
        <begin position="131"/>
        <end position="137"/>
    </location>
    <ligand>
        <name>ATP</name>
        <dbReference type="ChEBI" id="CHEBI:30616"/>
    </ligand>
</feature>
<dbReference type="SUPFAM" id="SSF53244">
    <property type="entry name" value="MurD-like peptide ligases, peptide-binding domain"/>
    <property type="match status" value="1"/>
</dbReference>
<evidence type="ECO:0000256" key="8">
    <source>
        <dbReference type="ARBA" id="ARBA00022840"/>
    </source>
</evidence>
<dbReference type="KEGG" id="dni:HX89_05935"/>
<evidence type="ECO:0000256" key="9">
    <source>
        <dbReference type="ARBA" id="ARBA00022960"/>
    </source>
</evidence>
<dbReference type="GO" id="GO:0009252">
    <property type="term" value="P:peptidoglycan biosynthetic process"/>
    <property type="evidence" value="ECO:0007669"/>
    <property type="project" value="UniProtKB-UniRule"/>
</dbReference>
<evidence type="ECO:0000256" key="10">
    <source>
        <dbReference type="ARBA" id="ARBA00022984"/>
    </source>
</evidence>
<keyword evidence="11 14" id="KW-0131">Cell cycle</keyword>
<gene>
    <name evidence="14" type="primary">murC</name>
    <name evidence="18" type="ORF">HX89_05935</name>
</gene>
<dbReference type="GO" id="GO:0008360">
    <property type="term" value="P:regulation of cell shape"/>
    <property type="evidence" value="ECO:0007669"/>
    <property type="project" value="UniProtKB-KW"/>
</dbReference>
<dbReference type="GeneID" id="41840716"/>
<dbReference type="GO" id="GO:0071555">
    <property type="term" value="P:cell wall organization"/>
    <property type="evidence" value="ECO:0007669"/>
    <property type="project" value="UniProtKB-KW"/>
</dbReference>
<dbReference type="SUPFAM" id="SSF51984">
    <property type="entry name" value="MurCD N-terminal domain"/>
    <property type="match status" value="1"/>
</dbReference>
<dbReference type="Gene3D" id="3.40.1190.10">
    <property type="entry name" value="Mur-like, catalytic domain"/>
    <property type="match status" value="1"/>
</dbReference>
<keyword evidence="10 14" id="KW-0573">Peptidoglycan synthesis</keyword>
<evidence type="ECO:0000256" key="6">
    <source>
        <dbReference type="ARBA" id="ARBA00022618"/>
    </source>
</evidence>
<dbReference type="AlphaFoldDB" id="A0A075JF88"/>
<sequence length="483" mass="49864">MSNGVNERFDFAAPLPALADVPHVHMIAVGGSGMSGVARLFLAAGVTLSGSDNVDLPVLDDLRAQGARIELGYDAANVADVPDGAVVVISSAIDEANPELVEVRRRGLPVLHRSQGLAMLMRAGRGLAVAGANGKTTTSGMATAALVATGEKPSFAIGANVAGLGVNAAPGEGDIFVVEADESDGSFVVYHPQVAIVTNIKDDHLDFYGTSANLARAYETFAATIAPQGLLVACADDEGSLALGQRRRAAGARVLTYGRNIDADVRIVAESGEGFDWRMSLRDGDAVHDVALHVPGAHNLLNAAGVYTALVHGFGLAPADVARGLGAFRGTSRRFEPRGEAGGVRVVDDYAHNPGKLDALVRTASGLKDDGELIVIFQPHLYSRTQHAATGLAAALDGADHAFVLDVYGAREQPVAGVSGALITDRMTSGRGEFTPTADDALARVLDVARPGDLVVTVGAGDVTHLGPRILTGLKTREGEVEG</sequence>
<dbReference type="PANTHER" id="PTHR43445:SF3">
    <property type="entry name" value="UDP-N-ACETYLMURAMATE--L-ALANINE LIGASE"/>
    <property type="match status" value="1"/>
</dbReference>
<dbReference type="InterPro" id="IPR036615">
    <property type="entry name" value="Mur_ligase_C_dom_sf"/>
</dbReference>
<accession>A0A075JF88</accession>
<keyword evidence="7 14" id="KW-0547">Nucleotide-binding</keyword>
<evidence type="ECO:0000259" key="15">
    <source>
        <dbReference type="Pfam" id="PF01225"/>
    </source>
</evidence>
<comment type="similarity">
    <text evidence="14">Belongs to the MurCDEF family.</text>
</comment>
<dbReference type="InterPro" id="IPR000713">
    <property type="entry name" value="Mur_ligase_N"/>
</dbReference>
<dbReference type="eggNOG" id="COG0773">
    <property type="taxonomic scope" value="Bacteria"/>
</dbReference>
<dbReference type="RefSeq" id="WP_038567741.1">
    <property type="nucleotide sequence ID" value="NZ_CP008889.1"/>
</dbReference>
<evidence type="ECO:0000313" key="19">
    <source>
        <dbReference type="Proteomes" id="UP000027986"/>
    </source>
</evidence>
<evidence type="ECO:0000256" key="4">
    <source>
        <dbReference type="ARBA" id="ARBA00022490"/>
    </source>
</evidence>
<dbReference type="InterPro" id="IPR036565">
    <property type="entry name" value="Mur-like_cat_sf"/>
</dbReference>
<dbReference type="InterPro" id="IPR005758">
    <property type="entry name" value="UDP-N-AcMur_Ala_ligase_MurC"/>
</dbReference>
<dbReference type="Pfam" id="PF08245">
    <property type="entry name" value="Mur_ligase_M"/>
    <property type="match status" value="1"/>
</dbReference>
<dbReference type="Gene3D" id="3.90.190.20">
    <property type="entry name" value="Mur ligase, C-terminal domain"/>
    <property type="match status" value="1"/>
</dbReference>
<dbReference type="NCBIfam" id="TIGR01082">
    <property type="entry name" value="murC"/>
    <property type="match status" value="1"/>
</dbReference>
<keyword evidence="19" id="KW-1185">Reference proteome</keyword>
<dbReference type="SUPFAM" id="SSF53623">
    <property type="entry name" value="MurD-like peptide ligases, catalytic domain"/>
    <property type="match status" value="1"/>
</dbReference>
<dbReference type="InterPro" id="IPR004101">
    <property type="entry name" value="Mur_ligase_C"/>
</dbReference>
<evidence type="ECO:0000256" key="3">
    <source>
        <dbReference type="ARBA" id="ARBA00012211"/>
    </source>
</evidence>
<name>A0A075JF88_9MICO</name>
<comment type="function">
    <text evidence="14">Cell wall formation.</text>
</comment>
<dbReference type="Proteomes" id="UP000027986">
    <property type="component" value="Chromosome"/>
</dbReference>
<evidence type="ECO:0000256" key="12">
    <source>
        <dbReference type="ARBA" id="ARBA00023316"/>
    </source>
</evidence>
<dbReference type="Gene3D" id="3.40.50.720">
    <property type="entry name" value="NAD(P)-binding Rossmann-like Domain"/>
    <property type="match status" value="1"/>
</dbReference>
<dbReference type="HOGENOM" id="CLU_028104_2_1_11"/>
<dbReference type="InterPro" id="IPR050061">
    <property type="entry name" value="MurCDEF_pg_biosynth"/>
</dbReference>
<dbReference type="GO" id="GO:0005524">
    <property type="term" value="F:ATP binding"/>
    <property type="evidence" value="ECO:0007669"/>
    <property type="project" value="UniProtKB-UniRule"/>
</dbReference>
<evidence type="ECO:0000256" key="2">
    <source>
        <dbReference type="ARBA" id="ARBA00004752"/>
    </source>
</evidence>
<dbReference type="GO" id="GO:0008763">
    <property type="term" value="F:UDP-N-acetylmuramate-L-alanine ligase activity"/>
    <property type="evidence" value="ECO:0007669"/>
    <property type="project" value="UniProtKB-UniRule"/>
</dbReference>
<comment type="subcellular location">
    <subcellularLocation>
        <location evidence="1 14">Cytoplasm</location>
    </subcellularLocation>
</comment>
<keyword evidence="9 14" id="KW-0133">Cell shape</keyword>
<evidence type="ECO:0000256" key="1">
    <source>
        <dbReference type="ARBA" id="ARBA00004496"/>
    </source>
</evidence>
<dbReference type="EMBL" id="CP008889">
    <property type="protein sequence ID" value="AIF40554.1"/>
    <property type="molecule type" value="Genomic_DNA"/>
</dbReference>
<evidence type="ECO:0000259" key="17">
    <source>
        <dbReference type="Pfam" id="PF08245"/>
    </source>
</evidence>
<evidence type="ECO:0000259" key="16">
    <source>
        <dbReference type="Pfam" id="PF02875"/>
    </source>
</evidence>
<dbReference type="HAMAP" id="MF_00046">
    <property type="entry name" value="MurC"/>
    <property type="match status" value="1"/>
</dbReference>
<evidence type="ECO:0000256" key="14">
    <source>
        <dbReference type="HAMAP-Rule" id="MF_00046"/>
    </source>
</evidence>
<reference evidence="18 19" key="1">
    <citation type="submission" date="2014-07" db="EMBL/GenBank/DDBJ databases">
        <title>Genome Sequencing of Dermacoccus nishinomiyaensis.</title>
        <authorList>
            <person name="Hong K.W."/>
            <person name="Chan K.G."/>
        </authorList>
    </citation>
    <scope>NUCLEOTIDE SEQUENCE [LARGE SCALE GENOMIC DNA]</scope>
    <source>
        <strain evidence="18 19">M25</strain>
    </source>
</reference>
<dbReference type="UniPathway" id="UPA00219"/>
<keyword evidence="5 14" id="KW-0436">Ligase</keyword>
<organism evidence="18 19">
    <name type="scientific">Dermacoccus nishinomiyaensis</name>
    <dbReference type="NCBI Taxonomy" id="1274"/>
    <lineage>
        <taxon>Bacteria</taxon>
        <taxon>Bacillati</taxon>
        <taxon>Actinomycetota</taxon>
        <taxon>Actinomycetes</taxon>
        <taxon>Micrococcales</taxon>
        <taxon>Dermacoccaceae</taxon>
        <taxon>Dermacoccus</taxon>
    </lineage>
</organism>
<evidence type="ECO:0000256" key="13">
    <source>
        <dbReference type="ARBA" id="ARBA00047833"/>
    </source>
</evidence>
<dbReference type="GO" id="GO:0051301">
    <property type="term" value="P:cell division"/>
    <property type="evidence" value="ECO:0007669"/>
    <property type="project" value="UniProtKB-KW"/>
</dbReference>
<comment type="pathway">
    <text evidence="2 14">Cell wall biogenesis; peptidoglycan biosynthesis.</text>
</comment>
<dbReference type="Pfam" id="PF01225">
    <property type="entry name" value="Mur_ligase"/>
    <property type="match status" value="1"/>
</dbReference>
<evidence type="ECO:0000256" key="7">
    <source>
        <dbReference type="ARBA" id="ARBA00022741"/>
    </source>
</evidence>
<dbReference type="EC" id="6.3.2.8" evidence="3 14"/>
<evidence type="ECO:0000313" key="18">
    <source>
        <dbReference type="EMBL" id="AIF40554.1"/>
    </source>
</evidence>
<dbReference type="Pfam" id="PF02875">
    <property type="entry name" value="Mur_ligase_C"/>
    <property type="match status" value="1"/>
</dbReference>
<dbReference type="OrthoDB" id="9804126at2"/>
<comment type="catalytic activity">
    <reaction evidence="13 14">
        <text>UDP-N-acetyl-alpha-D-muramate + L-alanine + ATP = UDP-N-acetyl-alpha-D-muramoyl-L-alanine + ADP + phosphate + H(+)</text>
        <dbReference type="Rhea" id="RHEA:23372"/>
        <dbReference type="ChEBI" id="CHEBI:15378"/>
        <dbReference type="ChEBI" id="CHEBI:30616"/>
        <dbReference type="ChEBI" id="CHEBI:43474"/>
        <dbReference type="ChEBI" id="CHEBI:57972"/>
        <dbReference type="ChEBI" id="CHEBI:70757"/>
        <dbReference type="ChEBI" id="CHEBI:83898"/>
        <dbReference type="ChEBI" id="CHEBI:456216"/>
        <dbReference type="EC" id="6.3.2.8"/>
    </reaction>
</comment>
<evidence type="ECO:0000256" key="5">
    <source>
        <dbReference type="ARBA" id="ARBA00022598"/>
    </source>
</evidence>
<dbReference type="PANTHER" id="PTHR43445">
    <property type="entry name" value="UDP-N-ACETYLMURAMATE--L-ALANINE LIGASE-RELATED"/>
    <property type="match status" value="1"/>
</dbReference>
<proteinExistence type="inferred from homology"/>
<dbReference type="GO" id="GO:0005737">
    <property type="term" value="C:cytoplasm"/>
    <property type="evidence" value="ECO:0007669"/>
    <property type="project" value="UniProtKB-SubCell"/>
</dbReference>
<keyword evidence="6 14" id="KW-0132">Cell division</keyword>
<keyword evidence="4 14" id="KW-0963">Cytoplasm</keyword>
<feature type="domain" description="Mur ligase C-terminal" evidence="16">
    <location>
        <begin position="333"/>
        <end position="461"/>
    </location>
</feature>
<dbReference type="InterPro" id="IPR013221">
    <property type="entry name" value="Mur_ligase_cen"/>
</dbReference>
<protein>
    <recommendedName>
        <fullName evidence="3 14">UDP-N-acetylmuramate--L-alanine ligase</fullName>
        <ecNumber evidence="3 14">6.3.2.8</ecNumber>
    </recommendedName>
    <alternativeName>
        <fullName evidence="14">UDP-N-acetylmuramoyl-L-alanine synthetase</fullName>
    </alternativeName>
</protein>
<evidence type="ECO:0000256" key="11">
    <source>
        <dbReference type="ARBA" id="ARBA00023306"/>
    </source>
</evidence>
<keyword evidence="12 14" id="KW-0961">Cell wall biogenesis/degradation</keyword>